<dbReference type="AlphaFoldDB" id="A0A091AS72"/>
<dbReference type="EMBL" id="AVCI01000006">
    <property type="protein sequence ID" value="KFN43023.1"/>
    <property type="molecule type" value="Genomic_DNA"/>
</dbReference>
<protein>
    <submittedName>
        <fullName evidence="2">Uncharacterized protein</fullName>
    </submittedName>
</protein>
<dbReference type="PATRIC" id="fig|1121015.4.peg.1625"/>
<gene>
    <name evidence="2" type="ORF">N789_10705</name>
</gene>
<dbReference type="eggNOG" id="COG3791">
    <property type="taxonomic scope" value="Bacteria"/>
</dbReference>
<evidence type="ECO:0000313" key="2">
    <source>
        <dbReference type="EMBL" id="KFN43023.1"/>
    </source>
</evidence>
<dbReference type="Pfam" id="PF19648">
    <property type="entry name" value="DUF6151"/>
    <property type="match status" value="1"/>
</dbReference>
<evidence type="ECO:0000256" key="1">
    <source>
        <dbReference type="SAM" id="MobiDB-lite"/>
    </source>
</evidence>
<feature type="region of interest" description="Disordered" evidence="1">
    <location>
        <begin position="102"/>
        <end position="125"/>
    </location>
</feature>
<evidence type="ECO:0000313" key="3">
    <source>
        <dbReference type="Proteomes" id="UP000029385"/>
    </source>
</evidence>
<keyword evidence="3" id="KW-1185">Reference proteome</keyword>
<reference evidence="2 3" key="1">
    <citation type="submission" date="2013-09" db="EMBL/GenBank/DDBJ databases">
        <title>Genome sequencing of Arenimonas oryziterrae.</title>
        <authorList>
            <person name="Chen F."/>
            <person name="Wang G."/>
        </authorList>
    </citation>
    <scope>NUCLEOTIDE SEQUENCE [LARGE SCALE GENOMIC DNA]</scope>
    <source>
        <strain evidence="2 3">YC6267</strain>
    </source>
</reference>
<dbReference type="InterPro" id="IPR046149">
    <property type="entry name" value="DUF6151"/>
</dbReference>
<sequence>MSLSPKGTLRWYTSCCRTPIGNTPRDYRQSHIGLVHTCLERGEASLDESFGPIRMRVNVQGAKAPPPKGSRIGFVFAVLRYLASMTWSRLSGKYRLNPFFKPDGSPSAEPLVLSPGQRTTLRSDV</sequence>
<proteinExistence type="predicted"/>
<dbReference type="Proteomes" id="UP000029385">
    <property type="component" value="Unassembled WGS sequence"/>
</dbReference>
<feature type="compositionally biased region" description="Polar residues" evidence="1">
    <location>
        <begin position="116"/>
        <end position="125"/>
    </location>
</feature>
<name>A0A091AS72_9GAMM</name>
<comment type="caution">
    <text evidence="2">The sequence shown here is derived from an EMBL/GenBank/DDBJ whole genome shotgun (WGS) entry which is preliminary data.</text>
</comment>
<organism evidence="2 3">
    <name type="scientific">Arenimonas oryziterrae DSM 21050 = YC6267</name>
    <dbReference type="NCBI Taxonomy" id="1121015"/>
    <lineage>
        <taxon>Bacteria</taxon>
        <taxon>Pseudomonadati</taxon>
        <taxon>Pseudomonadota</taxon>
        <taxon>Gammaproteobacteria</taxon>
        <taxon>Lysobacterales</taxon>
        <taxon>Lysobacteraceae</taxon>
        <taxon>Arenimonas</taxon>
    </lineage>
</organism>
<accession>A0A091AS72</accession>